<keyword evidence="4" id="KW-1185">Reference proteome</keyword>
<sequence length="487" mass="50518">MDVGGGADETDEEIRRLREQLDRLERLRQHHHVNVTAVSSPPGGLAAGRYNPTLPQATAVAGVAGGTVGSRAFLMEPAAQTHAAQSAGFARPLAISSRPQAWADPSALGDVGLPTYPPYVGTPALPIGPDGAATPGAFSGLPSKPVSRSWSAAAAASANEHWPQVKRTGGEPASPTLFGSEFHASPSHGELLPPNAASNAAGAGARSSYSFAAPGPANNAARRPEDPVAPDGGLVLSSGTGLPNYYQYWTAAEPGPMEPHVAVAPAIFGAMNGQINMRGLGAAGGAAGCGVVQGSYVGVGQTAFPVAQPRHANRQGLPAKAGSPAYPDGIMRYAQPGNEAPLADRADSVYALAVACLVLWLALRCWRKPADAVLSQGGKSLRTAYVAFRRNWLVVYYLTMGTFAPAASVRKDGKAATPRPRLGPRFLLRDQPGPVTGLQWLEFNYCLSPFRPQEVTGYKVGLTVPCRYARVTPCACPGGERPGGLSL</sequence>
<feature type="coiled-coil region" evidence="1">
    <location>
        <begin position="7"/>
        <end position="34"/>
    </location>
</feature>
<proteinExistence type="predicted"/>
<evidence type="ECO:0000313" key="4">
    <source>
        <dbReference type="Proteomes" id="UP000673691"/>
    </source>
</evidence>
<dbReference type="EMBL" id="JAEFCI010000707">
    <property type="protein sequence ID" value="KAG5463369.1"/>
    <property type="molecule type" value="Genomic_DNA"/>
</dbReference>
<feature type="region of interest" description="Disordered" evidence="2">
    <location>
        <begin position="155"/>
        <end position="199"/>
    </location>
</feature>
<gene>
    <name evidence="3" type="ORF">BJ554DRAFT_8135</name>
</gene>
<feature type="region of interest" description="Disordered" evidence="2">
    <location>
        <begin position="214"/>
        <end position="234"/>
    </location>
</feature>
<evidence type="ECO:0000256" key="1">
    <source>
        <dbReference type="SAM" id="Coils"/>
    </source>
</evidence>
<name>A0A8H8A1N8_9FUNG</name>
<protein>
    <submittedName>
        <fullName evidence="3">Uncharacterized protein</fullName>
    </submittedName>
</protein>
<evidence type="ECO:0000256" key="2">
    <source>
        <dbReference type="SAM" id="MobiDB-lite"/>
    </source>
</evidence>
<organism evidence="3 4">
    <name type="scientific">Olpidium bornovanus</name>
    <dbReference type="NCBI Taxonomy" id="278681"/>
    <lineage>
        <taxon>Eukaryota</taxon>
        <taxon>Fungi</taxon>
        <taxon>Fungi incertae sedis</taxon>
        <taxon>Olpidiomycota</taxon>
        <taxon>Olpidiomycotina</taxon>
        <taxon>Olpidiomycetes</taxon>
        <taxon>Olpidiales</taxon>
        <taxon>Olpidiaceae</taxon>
        <taxon>Olpidium</taxon>
    </lineage>
</organism>
<evidence type="ECO:0000313" key="3">
    <source>
        <dbReference type="EMBL" id="KAG5463369.1"/>
    </source>
</evidence>
<dbReference type="AlphaFoldDB" id="A0A8H8A1N8"/>
<comment type="caution">
    <text evidence="3">The sequence shown here is derived from an EMBL/GenBank/DDBJ whole genome shotgun (WGS) entry which is preliminary data.</text>
</comment>
<reference evidence="3 4" key="1">
    <citation type="journal article" name="Sci. Rep.">
        <title>Genome-scale phylogenetic analyses confirm Olpidium as the closest living zoosporic fungus to the non-flagellated, terrestrial fungi.</title>
        <authorList>
            <person name="Chang Y."/>
            <person name="Rochon D."/>
            <person name="Sekimoto S."/>
            <person name="Wang Y."/>
            <person name="Chovatia M."/>
            <person name="Sandor L."/>
            <person name="Salamov A."/>
            <person name="Grigoriev I.V."/>
            <person name="Stajich J.E."/>
            <person name="Spatafora J.W."/>
        </authorList>
    </citation>
    <scope>NUCLEOTIDE SEQUENCE [LARGE SCALE GENOMIC DNA]</scope>
    <source>
        <strain evidence="3">S191</strain>
    </source>
</reference>
<dbReference type="Proteomes" id="UP000673691">
    <property type="component" value="Unassembled WGS sequence"/>
</dbReference>
<accession>A0A8H8A1N8</accession>
<keyword evidence="1" id="KW-0175">Coiled coil</keyword>